<dbReference type="GO" id="GO:0016757">
    <property type="term" value="F:glycosyltransferase activity"/>
    <property type="evidence" value="ECO:0007669"/>
    <property type="project" value="UniProtKB-KW"/>
</dbReference>
<evidence type="ECO:0000313" key="1">
    <source>
        <dbReference type="EMBL" id="MFB2877319.1"/>
    </source>
</evidence>
<dbReference type="InterPro" id="IPR029044">
    <property type="entry name" value="Nucleotide-diphossugar_trans"/>
</dbReference>
<dbReference type="Gene3D" id="3.90.550.10">
    <property type="entry name" value="Spore Coat Polysaccharide Biosynthesis Protein SpsA, Chain A"/>
    <property type="match status" value="1"/>
</dbReference>
<dbReference type="CDD" id="cd00761">
    <property type="entry name" value="Glyco_tranf_GTA_type"/>
    <property type="match status" value="1"/>
</dbReference>
<name>A0ABV4X3J4_9CYAN</name>
<dbReference type="EMBL" id="JBHFNQ010000084">
    <property type="protein sequence ID" value="MFB2877319.1"/>
    <property type="molecule type" value="Genomic_DNA"/>
</dbReference>
<proteinExistence type="predicted"/>
<dbReference type="Proteomes" id="UP001576774">
    <property type="component" value="Unassembled WGS sequence"/>
</dbReference>
<organism evidence="1 2">
    <name type="scientific">Floridaenema aerugineum BLCC-F46</name>
    <dbReference type="NCBI Taxonomy" id="3153654"/>
    <lineage>
        <taxon>Bacteria</taxon>
        <taxon>Bacillati</taxon>
        <taxon>Cyanobacteriota</taxon>
        <taxon>Cyanophyceae</taxon>
        <taxon>Oscillatoriophycideae</taxon>
        <taxon>Aerosakkonematales</taxon>
        <taxon>Aerosakkonemataceae</taxon>
        <taxon>Floridanema</taxon>
        <taxon>Floridanema aerugineum</taxon>
    </lineage>
</organism>
<evidence type="ECO:0000313" key="2">
    <source>
        <dbReference type="Proteomes" id="UP001576774"/>
    </source>
</evidence>
<comment type="caution">
    <text evidence="1">The sequence shown here is derived from an EMBL/GenBank/DDBJ whole genome shotgun (WGS) entry which is preliminary data.</text>
</comment>
<keyword evidence="2" id="KW-1185">Reference proteome</keyword>
<keyword evidence="1" id="KW-0808">Transferase</keyword>
<accession>A0ABV4X3J4</accession>
<reference evidence="1 2" key="1">
    <citation type="submission" date="2024-09" db="EMBL/GenBank/DDBJ databases">
        <title>Floridaenema gen nov. (Aerosakkonemataceae, Aerosakkonematales ord. nov., Cyanobacteria) from benthic tropical and subtropical fresh waters, with the description of four new species.</title>
        <authorList>
            <person name="Moretto J.A."/>
            <person name="Berthold D.E."/>
            <person name="Lefler F.W."/>
            <person name="Huang I.-S."/>
            <person name="Laughinghouse H. IV."/>
        </authorList>
    </citation>
    <scope>NUCLEOTIDE SEQUENCE [LARGE SCALE GENOMIC DNA]</scope>
    <source>
        <strain evidence="1 2">BLCC-F46</strain>
    </source>
</reference>
<dbReference type="RefSeq" id="WP_413270420.1">
    <property type="nucleotide sequence ID" value="NZ_JBHFNQ010000084.1"/>
</dbReference>
<protein>
    <submittedName>
        <fullName evidence="1">Glycosyltransferase family A protein</fullName>
        <ecNumber evidence="1">2.4.-.-</ecNumber>
    </submittedName>
</protein>
<sequence>MFERSIKSICNQTSPDFRVIVVCNDKPEITFTHPHITYLEVDFPPPNESSPIVNGDTDKGRKILAGVNYARQLAPSHTMFVDADDCVSKHLAEFVNQHSTSNGWFINKGYKYREGSKFIYLKNQEFHHLSGSCNIIKYELNDLPENPEYDRGCGYYKFYIFHKRISSILAEKGTPIAPLPFAGAVYVLENGENLSANKYQPSFNWLNCRILTPATKDEFGLYKL</sequence>
<dbReference type="EC" id="2.4.-.-" evidence="1"/>
<dbReference type="SUPFAM" id="SSF53448">
    <property type="entry name" value="Nucleotide-diphospho-sugar transferases"/>
    <property type="match status" value="1"/>
</dbReference>
<gene>
    <name evidence="1" type="ORF">ACE1CC_10580</name>
</gene>
<keyword evidence="1" id="KW-0328">Glycosyltransferase</keyword>